<evidence type="ECO:0000313" key="2">
    <source>
        <dbReference type="Proteomes" id="UP000324897"/>
    </source>
</evidence>
<protein>
    <submittedName>
        <fullName evidence="1">Uncharacterized protein</fullName>
    </submittedName>
</protein>
<feature type="non-terminal residue" evidence="1">
    <location>
        <position position="1"/>
    </location>
</feature>
<name>A0A5J9V585_9POAL</name>
<keyword evidence="2" id="KW-1185">Reference proteome</keyword>
<dbReference type="Proteomes" id="UP000324897">
    <property type="component" value="Chromosome 1"/>
</dbReference>
<dbReference type="Gramene" id="TVU31352">
    <property type="protein sequence ID" value="TVU31352"/>
    <property type="gene ID" value="EJB05_23034"/>
</dbReference>
<organism evidence="1 2">
    <name type="scientific">Eragrostis curvula</name>
    <name type="common">weeping love grass</name>
    <dbReference type="NCBI Taxonomy" id="38414"/>
    <lineage>
        <taxon>Eukaryota</taxon>
        <taxon>Viridiplantae</taxon>
        <taxon>Streptophyta</taxon>
        <taxon>Embryophyta</taxon>
        <taxon>Tracheophyta</taxon>
        <taxon>Spermatophyta</taxon>
        <taxon>Magnoliopsida</taxon>
        <taxon>Liliopsida</taxon>
        <taxon>Poales</taxon>
        <taxon>Poaceae</taxon>
        <taxon>PACMAD clade</taxon>
        <taxon>Chloridoideae</taxon>
        <taxon>Eragrostideae</taxon>
        <taxon>Eragrostidinae</taxon>
        <taxon>Eragrostis</taxon>
    </lineage>
</organism>
<proteinExistence type="predicted"/>
<accession>A0A5J9V585</accession>
<sequence>RNSWRRRLELGQAAADGERASPCAVFASPSATPPPLVVPARDLPVFPARDPPVLLLQIALSAAPKLQGMDSEEPVDFDWSLNGLDMEMVGSDVAGRDEP</sequence>
<comment type="caution">
    <text evidence="1">The sequence shown here is derived from an EMBL/GenBank/DDBJ whole genome shotgun (WGS) entry which is preliminary data.</text>
</comment>
<dbReference type="AlphaFoldDB" id="A0A5J9V585"/>
<gene>
    <name evidence="1" type="ORF">EJB05_23034</name>
</gene>
<dbReference type="EMBL" id="RWGY01000011">
    <property type="protein sequence ID" value="TVU31352.1"/>
    <property type="molecule type" value="Genomic_DNA"/>
</dbReference>
<evidence type="ECO:0000313" key="1">
    <source>
        <dbReference type="EMBL" id="TVU31352.1"/>
    </source>
</evidence>
<reference evidence="1 2" key="1">
    <citation type="journal article" date="2019" name="Sci. Rep.">
        <title>A high-quality genome of Eragrostis curvula grass provides insights into Poaceae evolution and supports new strategies to enhance forage quality.</title>
        <authorList>
            <person name="Carballo J."/>
            <person name="Santos B.A.C.M."/>
            <person name="Zappacosta D."/>
            <person name="Garbus I."/>
            <person name="Selva J.P."/>
            <person name="Gallo C.A."/>
            <person name="Diaz A."/>
            <person name="Albertini E."/>
            <person name="Caccamo M."/>
            <person name="Echenique V."/>
        </authorList>
    </citation>
    <scope>NUCLEOTIDE SEQUENCE [LARGE SCALE GENOMIC DNA]</scope>
    <source>
        <strain evidence="2">cv. Victoria</strain>
        <tissue evidence="1">Leaf</tissue>
    </source>
</reference>